<feature type="region of interest" description="Disordered" evidence="2">
    <location>
        <begin position="605"/>
        <end position="632"/>
    </location>
</feature>
<comment type="caution">
    <text evidence="3">The sequence shown here is derived from an EMBL/GenBank/DDBJ whole genome shotgun (WGS) entry which is preliminary data.</text>
</comment>
<proteinExistence type="predicted"/>
<dbReference type="EMBL" id="LIZX01000107">
    <property type="protein sequence ID" value="KPJ65641.1"/>
    <property type="molecule type" value="Genomic_DNA"/>
</dbReference>
<sequence>AEAGDEILGIKELNQKLGELGSEKRIFIRFDPFGNPDFIRFGAIDVNNITEGEDFRIVRFTTEDVVTGSDEYASISPEPSEQLGEGAKKEIIIHRSRIAKLVDQLIAEAYDSGKKANPDRSLFARAMLRSIGIISLETAEAQKQQIVELVESGIEYHERGHGGALKDGIPELNEQLRPRGHTSMYDIYEAIADFHSRGRLAHIVDLSKTYPQRATSLLFAHLFMKIEKQGRISSLVYELIYKRAISEDESIDFKELEKSRKAAFELLKESFSKTNQRLDNLEQELRSENPSITDSDIRFAEDKLVQEQSRALEAELRTLIDAKPEILGADGKPAARPQIEKKQSSTVDIGKEEEIKCDLLRKKNPLDPEKAGRILFEDGVISTKPQLERFLDGLSDGVADGVRKGFNKAMAEKQPPAASQATGEPETKQEMPSLTERLRRIGIRLDANGMLSEDSGVTAADKETLFRALEAKKDLIKGLYIDPEVEMSSRKISSLATLIKNSSESGYVFVLDLGAGPQVYTINPSSFGLEYLGVSEAGKIKFRRLQDGTLFEFNPKELIDYVSRYGKGTGKPASEAVSPLAKERPASRIEGFEVLGRGVLGGIEAPVEDQTAPEKDPEEKASEEKPEPTRFDKKLSKLVRKMKGVQVFRIGETRIENQTQYNRTREALDILNIQKVSVGYSRVLIFTGDDILMLEIPKSYRAAQHGPAVYVYDSRGKPRRKLEVKNGAFRETRAEGALIQIYGLKDVVSAKALKFVETAKGISRHLGALRKSVIKYITRQDHLTLSRKNLGEFQNLVRDLNASLRGADALREINLLKRLGSLGLIADINRAHEVIEALRWARLKYRFNGATESFVRRALGPEKSLADLTPAEFEELIRDLHRLETKAKEVREGKAEPDSLNDLRESLRTEWSINPEGQDGFDPLEAALLEHAQAVTNKFQNHLDFVEKLVSYWKEAGFLPKEADIKQANIRLAQIEGSTELQQDLGIEKEGLAPLREAVDEMVQKNIERKRGIREAARRTKALEKVYDKYGQKEKLNRYEIGQIEKVLESEFAKNIAEWELSKIESKYGISKREAAILKRKINFLTQKIGPAPASPETVQPVNVTSNVEVYATALWSEKMAEFRAFAERMGFNLRELKNADLWKLMQKIGDISQPRESTLEKLLGPYYEEINPDRQILAEKLRTMREAAKISVPELRYLTQLVLLAKECGIADVENMSLEQFTKEINKQLNRVPSERVTPENLFKKIPLEELMEWIEKTEEGRIFAERMRKIAGKPGSKKWTRFMKGEFAQELFGGMLMWLPWELLAVAFGIKDPTLRFGVVVGGMHLSGEGLKTIGTEGLRTGKDLCYWAYRDFKAALKSGAKSKGLLKQFLKWKYPGKSFLSVIREKSREVLKNAISKKSMGVMVRGLGSYTLASKAVHKIEKLFGIELQGSVLADGGHMALTMLAMMGSKRLINRFLKQAAVKALGEVATGVGTILFVMDMIELLSMTLYYSEYSYGVQLQLEEHWKKGEHYSPGQLNFKDLKLANENFGKVMAYLKYTLFYPEPGMVKDGRESSDAFLTRVSPEDYDIDTIKARARDFLVKDGSKAESDEAKDIRKFFAYFKSIDLDVNSPGQKIWNNLLVIGGVEQFPEVQERDLIAEVWREIQNLFDKDGYLLENQVDAFIDLAMTARFGKQTMKFSKLSPESVSTFSWKSVNDDLFAMERQILAQRKMHRALNLYLEILTGKEPRFKRADILAGLSNGSRDYLNLDNESVKKAIEIYHNRVVESLILAYAKKDPVAFSYAEFSLYHFKRWIVFLRSAYLETGREDYLKELKLLGQETDGAAIAAWKSQKEKMAKALRVYDKVAKDDEKLEKIKEAKDVYDALVKNKEDKEKIAYAKRIYDDIVRENHTYGELEKRMIISNLKSSFDELVQLQIDLKEIEDDKKKEEEYVDYGFYEGSDVGLTEMFYSQMVDKPEDGPIVALSSGN</sequence>
<organism evidence="3 4">
    <name type="scientific">candidate division WOR-1 bacterium DG_54_3</name>
    <dbReference type="NCBI Taxonomy" id="1703775"/>
    <lineage>
        <taxon>Bacteria</taxon>
        <taxon>Bacillati</taxon>
        <taxon>Saganbacteria</taxon>
    </lineage>
</organism>
<reference evidence="3 4" key="1">
    <citation type="journal article" date="2015" name="Microbiome">
        <title>Genomic resolution of linkages in carbon, nitrogen, and sulfur cycling among widespread estuary sediment bacteria.</title>
        <authorList>
            <person name="Baker B.J."/>
            <person name="Lazar C.S."/>
            <person name="Teske A.P."/>
            <person name="Dick G.J."/>
        </authorList>
    </citation>
    <scope>NUCLEOTIDE SEQUENCE [LARGE SCALE GENOMIC DNA]</scope>
    <source>
        <strain evidence="3">DG_54_3</strain>
    </source>
</reference>
<feature type="compositionally biased region" description="Basic and acidic residues" evidence="2">
    <location>
        <begin position="338"/>
        <end position="347"/>
    </location>
</feature>
<name>A0A0S7XU79_UNCSA</name>
<keyword evidence="1" id="KW-0175">Coiled coil</keyword>
<evidence type="ECO:0000313" key="4">
    <source>
        <dbReference type="Proteomes" id="UP000051861"/>
    </source>
</evidence>
<feature type="region of interest" description="Disordered" evidence="2">
    <location>
        <begin position="328"/>
        <end position="347"/>
    </location>
</feature>
<feature type="non-terminal residue" evidence="3">
    <location>
        <position position="1"/>
    </location>
</feature>
<dbReference type="Proteomes" id="UP000051861">
    <property type="component" value="Unassembled WGS sequence"/>
</dbReference>
<accession>A0A0S7XU79</accession>
<gene>
    <name evidence="3" type="ORF">AMJ44_09760</name>
</gene>
<evidence type="ECO:0000313" key="3">
    <source>
        <dbReference type="EMBL" id="KPJ65641.1"/>
    </source>
</evidence>
<evidence type="ECO:0000256" key="2">
    <source>
        <dbReference type="SAM" id="MobiDB-lite"/>
    </source>
</evidence>
<feature type="compositionally biased region" description="Basic and acidic residues" evidence="2">
    <location>
        <begin position="612"/>
        <end position="632"/>
    </location>
</feature>
<evidence type="ECO:0000256" key="1">
    <source>
        <dbReference type="SAM" id="Coils"/>
    </source>
</evidence>
<protein>
    <submittedName>
        <fullName evidence="3">Uncharacterized protein</fullName>
    </submittedName>
</protein>
<feature type="region of interest" description="Disordered" evidence="2">
    <location>
        <begin position="409"/>
        <end position="433"/>
    </location>
</feature>
<feature type="coiled-coil region" evidence="1">
    <location>
        <begin position="264"/>
        <end position="317"/>
    </location>
</feature>
<feature type="coiled-coil region" evidence="1">
    <location>
        <begin position="1908"/>
        <end position="1935"/>
    </location>
</feature>